<dbReference type="AlphaFoldDB" id="A0A2T6AZ07"/>
<dbReference type="InterPro" id="IPR010260">
    <property type="entry name" value="AlpA"/>
</dbReference>
<evidence type="ECO:0000313" key="2">
    <source>
        <dbReference type="Proteomes" id="UP000244224"/>
    </source>
</evidence>
<keyword evidence="2" id="KW-1185">Reference proteome</keyword>
<reference evidence="1 2" key="1">
    <citation type="submission" date="2018-04" db="EMBL/GenBank/DDBJ databases">
        <title>Genomic Encyclopedia of Archaeal and Bacterial Type Strains, Phase II (KMG-II): from individual species to whole genera.</title>
        <authorList>
            <person name="Goeker M."/>
        </authorList>
    </citation>
    <scope>NUCLEOTIDE SEQUENCE [LARGE SCALE GENOMIC DNA]</scope>
    <source>
        <strain evidence="1 2">DSM 21823</strain>
    </source>
</reference>
<proteinExistence type="predicted"/>
<comment type="caution">
    <text evidence="1">The sequence shown here is derived from an EMBL/GenBank/DDBJ whole genome shotgun (WGS) entry which is preliminary data.</text>
</comment>
<dbReference type="Proteomes" id="UP000244224">
    <property type="component" value="Unassembled WGS sequence"/>
</dbReference>
<name>A0A2T6AZ07_9RHOB</name>
<dbReference type="Gene3D" id="1.10.238.160">
    <property type="match status" value="1"/>
</dbReference>
<protein>
    <submittedName>
        <fullName evidence="1">AlpA family transcriptional regulator</fullName>
    </submittedName>
</protein>
<dbReference type="EMBL" id="QBKP01000008">
    <property type="protein sequence ID" value="PTX49046.1"/>
    <property type="molecule type" value="Genomic_DNA"/>
</dbReference>
<dbReference type="SUPFAM" id="SSF46955">
    <property type="entry name" value="Putative DNA-binding domain"/>
    <property type="match status" value="1"/>
</dbReference>
<accession>A0A2T6AZ07</accession>
<sequence>MFLRIGEVIKRTGLARSTIYQMAREGRFPPPRRISYRVSAWVEGEIVAWQEKFVKG</sequence>
<dbReference type="RefSeq" id="WP_199750684.1">
    <property type="nucleotide sequence ID" value="NZ_QBKP01000008.1"/>
</dbReference>
<gene>
    <name evidence="1" type="ORF">C8N34_108156</name>
</gene>
<dbReference type="InterPro" id="IPR009061">
    <property type="entry name" value="DNA-bd_dom_put_sf"/>
</dbReference>
<evidence type="ECO:0000313" key="1">
    <source>
        <dbReference type="EMBL" id="PTX49046.1"/>
    </source>
</evidence>
<dbReference type="Pfam" id="PF05930">
    <property type="entry name" value="Phage_AlpA"/>
    <property type="match status" value="1"/>
</dbReference>
<organism evidence="1 2">
    <name type="scientific">Gemmobacter caeni</name>
    <dbReference type="NCBI Taxonomy" id="589035"/>
    <lineage>
        <taxon>Bacteria</taxon>
        <taxon>Pseudomonadati</taxon>
        <taxon>Pseudomonadota</taxon>
        <taxon>Alphaproteobacteria</taxon>
        <taxon>Rhodobacterales</taxon>
        <taxon>Paracoccaceae</taxon>
        <taxon>Gemmobacter</taxon>
    </lineage>
</organism>